<name>E9KTL4_STRTA</name>
<dbReference type="EMBL" id="HM116538">
    <property type="protein sequence ID" value="ADU56369.1"/>
    <property type="molecule type" value="Genomic_DNA"/>
</dbReference>
<protein>
    <submittedName>
        <fullName evidence="2">Serine/threonine protein kinase</fullName>
    </submittedName>
</protein>
<sequence>MAPGTEPLVRLVLLLVLHATSRPSAHPLLVASTARAGRPGRQDRRVRAGSEDLLAAGERHRVSSKDPLETRRTGF</sequence>
<proteinExistence type="predicted"/>
<accession>E9KTL4</accession>
<keyword evidence="2" id="KW-0808">Transferase</keyword>
<dbReference type="AlphaFoldDB" id="E9KTL4"/>
<reference evidence="2" key="1">
    <citation type="journal article" date="2011" name="J. Am. Chem. Soc.">
        <title>Biosynthesis of the allylmalonyl-CoA extender unit for the FK506 polyketide synthase proceeds through a dedicated polyketide synthase and facilitates the mutasynthesis of analogues.</title>
        <authorList>
            <person name="Mo S."/>
            <person name="Kim D.H."/>
            <person name="Lee J.H."/>
            <person name="Park J.W."/>
            <person name="Basnet D.B."/>
            <person name="Ban Y.H."/>
            <person name="Yoo Y.J."/>
            <person name="Chen S.W."/>
            <person name="Park S.R."/>
            <person name="Choi E.A."/>
            <person name="Kim E."/>
            <person name="Jin Y.Y."/>
            <person name="Lee S.K."/>
            <person name="Park J.Y."/>
            <person name="Liu Y."/>
            <person name="Lee M.O."/>
            <person name="Lee K.S."/>
            <person name="Kim S.J."/>
            <person name="Kim D."/>
            <person name="Park B.C."/>
            <person name="Lee S.G."/>
            <person name="Kwon H.J."/>
            <person name="Suh J.W."/>
            <person name="Moore B.S."/>
            <person name="Lim S.K."/>
            <person name="Yoon Y.J."/>
        </authorList>
    </citation>
    <scope>NUCLEOTIDE SEQUENCE</scope>
    <source>
        <strain evidence="2">ATCC 55098</strain>
    </source>
</reference>
<feature type="region of interest" description="Disordered" evidence="1">
    <location>
        <begin position="30"/>
        <end position="75"/>
    </location>
</feature>
<keyword evidence="2" id="KW-0418">Kinase</keyword>
<organism evidence="2">
    <name type="scientific">Streptomyces tacrolimicus</name>
    <dbReference type="NCBI Taxonomy" id="330919"/>
    <lineage>
        <taxon>Bacteria</taxon>
        <taxon>Bacillati</taxon>
        <taxon>Actinomycetota</taxon>
        <taxon>Actinomycetes</taxon>
        <taxon>Kitasatosporales</taxon>
        <taxon>Streptomycetaceae</taxon>
        <taxon>Streptomyces</taxon>
    </lineage>
</organism>
<feature type="compositionally biased region" description="Basic and acidic residues" evidence="1">
    <location>
        <begin position="57"/>
        <end position="75"/>
    </location>
</feature>
<keyword evidence="2" id="KW-0723">Serine/threonine-protein kinase</keyword>
<feature type="compositionally biased region" description="Basic and acidic residues" evidence="1">
    <location>
        <begin position="40"/>
        <end position="50"/>
    </location>
</feature>
<evidence type="ECO:0000313" key="2">
    <source>
        <dbReference type="EMBL" id="ADU56369.1"/>
    </source>
</evidence>
<dbReference type="GO" id="GO:0004674">
    <property type="term" value="F:protein serine/threonine kinase activity"/>
    <property type="evidence" value="ECO:0007669"/>
    <property type="project" value="UniProtKB-KW"/>
</dbReference>
<gene>
    <name evidence="2" type="ORF">Tcs_55098_016</name>
</gene>
<evidence type="ECO:0000256" key="1">
    <source>
        <dbReference type="SAM" id="MobiDB-lite"/>
    </source>
</evidence>